<dbReference type="EMBL" id="VNHW01000013">
    <property type="protein sequence ID" value="TYP84779.1"/>
    <property type="molecule type" value="Genomic_DNA"/>
</dbReference>
<protein>
    <submittedName>
        <fullName evidence="2">Uncharacterized protein</fullName>
    </submittedName>
</protein>
<comment type="caution">
    <text evidence="2">The sequence shown here is derived from an EMBL/GenBank/DDBJ whole genome shotgun (WGS) entry which is preliminary data.</text>
</comment>
<dbReference type="AlphaFoldDB" id="A0A5S5CRG1"/>
<gene>
    <name evidence="2" type="ORF">BD833_11340</name>
</gene>
<reference evidence="2 3" key="1">
    <citation type="submission" date="2019-07" db="EMBL/GenBank/DDBJ databases">
        <title>Genomic Encyclopedia of Archaeal and Bacterial Type Strains, Phase II (KMG-II): from individual species to whole genera.</title>
        <authorList>
            <person name="Goeker M."/>
        </authorList>
    </citation>
    <scope>NUCLEOTIDE SEQUENCE [LARGE SCALE GENOMIC DNA]</scope>
    <source>
        <strain evidence="2 3">DSM 46842</strain>
    </source>
</reference>
<name>A0A5S5CRG1_9ACTN</name>
<evidence type="ECO:0000313" key="2">
    <source>
        <dbReference type="EMBL" id="TYP84779.1"/>
    </source>
</evidence>
<accession>A0A5S5CRG1</accession>
<dbReference type="Proteomes" id="UP000322499">
    <property type="component" value="Unassembled WGS sequence"/>
</dbReference>
<dbReference type="RefSeq" id="WP_166534534.1">
    <property type="nucleotide sequence ID" value="NZ_VNHW01000013.1"/>
</dbReference>
<feature type="region of interest" description="Disordered" evidence="1">
    <location>
        <begin position="1"/>
        <end position="37"/>
    </location>
</feature>
<organism evidence="2 3">
    <name type="scientific">Blastococcus xanthinilyticus</name>
    <dbReference type="NCBI Taxonomy" id="1564164"/>
    <lineage>
        <taxon>Bacteria</taxon>
        <taxon>Bacillati</taxon>
        <taxon>Actinomycetota</taxon>
        <taxon>Actinomycetes</taxon>
        <taxon>Geodermatophilales</taxon>
        <taxon>Geodermatophilaceae</taxon>
        <taxon>Blastococcus</taxon>
    </lineage>
</organism>
<evidence type="ECO:0000313" key="3">
    <source>
        <dbReference type="Proteomes" id="UP000322499"/>
    </source>
</evidence>
<keyword evidence="3" id="KW-1185">Reference proteome</keyword>
<evidence type="ECO:0000256" key="1">
    <source>
        <dbReference type="SAM" id="MobiDB-lite"/>
    </source>
</evidence>
<proteinExistence type="predicted"/>
<sequence>MADEQSGAYTSHLSISFGDPPPAPSPPSATDADDEGLRRLRQDVVEPVVRSIVRDDELTAIRVYRQGAGIPGDIWVDVVAGGDCFGLLLSSASWEGEPRWGADRLAARLADALEDWVPETSFAWGRLRSADPQAWRDRPGNGTADPSS</sequence>